<dbReference type="RefSeq" id="WP_258182296.1">
    <property type="nucleotide sequence ID" value="NZ_CAACYI010000001.1"/>
</dbReference>
<evidence type="ECO:0000313" key="1">
    <source>
        <dbReference type="EMBL" id="VFB15759.1"/>
    </source>
</evidence>
<evidence type="ECO:0000313" key="2">
    <source>
        <dbReference type="Proteomes" id="UP000377798"/>
    </source>
</evidence>
<proteinExistence type="predicted"/>
<dbReference type="Proteomes" id="UP000377798">
    <property type="component" value="Unassembled WGS sequence"/>
</dbReference>
<keyword evidence="2" id="KW-1185">Reference proteome</keyword>
<accession>A0A8H2M387</accession>
<protein>
    <submittedName>
        <fullName evidence="1">Uncharacterized protein</fullName>
    </submittedName>
</protein>
<gene>
    <name evidence="1" type="ORF">NCTC13150_00262</name>
</gene>
<sequence>MNTWIQALLTLFSAWALGAWQIKKTRDQEREFYSLKENKA</sequence>
<dbReference type="AlphaFoldDB" id="A0A8H2M387"/>
<reference evidence="1 2" key="1">
    <citation type="submission" date="2019-02" db="EMBL/GenBank/DDBJ databases">
        <authorList>
            <consortium name="Pathogen Informatics"/>
        </authorList>
    </citation>
    <scope>NUCLEOTIDE SEQUENCE [LARGE SCALE GENOMIC DNA]</scope>
    <source>
        <strain evidence="1 2">3012STDY7089603</strain>
    </source>
</reference>
<organism evidence="1 2">
    <name type="scientific">Urinicoccus massiliensis</name>
    <dbReference type="NCBI Taxonomy" id="1723382"/>
    <lineage>
        <taxon>Bacteria</taxon>
        <taxon>Bacillati</taxon>
        <taxon>Bacillota</taxon>
        <taxon>Tissierellia</taxon>
        <taxon>Tissierellales</taxon>
        <taxon>Peptoniphilaceae</taxon>
        <taxon>Urinicoccus</taxon>
    </lineage>
</organism>
<comment type="caution">
    <text evidence="1">The sequence shown here is derived from an EMBL/GenBank/DDBJ whole genome shotgun (WGS) entry which is preliminary data.</text>
</comment>
<dbReference type="EMBL" id="CAACYI010000001">
    <property type="protein sequence ID" value="VFB15759.1"/>
    <property type="molecule type" value="Genomic_DNA"/>
</dbReference>
<name>A0A8H2M387_9FIRM</name>